<dbReference type="InterPro" id="IPR048279">
    <property type="entry name" value="MdtK-like"/>
</dbReference>
<reference evidence="14 15" key="1">
    <citation type="submission" date="2018-03" db="EMBL/GenBank/DDBJ databases">
        <title>Genome sequence of Clostridium vincentii DSM 10228.</title>
        <authorList>
            <person name="Poehlein A."/>
            <person name="Daniel R."/>
        </authorList>
    </citation>
    <scope>NUCLEOTIDE SEQUENCE [LARGE SCALE GENOMIC DNA]</scope>
    <source>
        <strain evidence="14 15">DSM 10228</strain>
    </source>
</reference>
<dbReference type="PANTHER" id="PTHR43298:SF2">
    <property type="entry name" value="FMN_FAD EXPORTER YEEO-RELATED"/>
    <property type="match status" value="1"/>
</dbReference>
<evidence type="ECO:0000256" key="2">
    <source>
        <dbReference type="ARBA" id="ARBA00004651"/>
    </source>
</evidence>
<evidence type="ECO:0000256" key="10">
    <source>
        <dbReference type="ARBA" id="ARBA00023065"/>
    </source>
</evidence>
<keyword evidence="15" id="KW-1185">Reference proteome</keyword>
<feature type="transmembrane region" description="Helical" evidence="13">
    <location>
        <begin position="409"/>
        <end position="430"/>
    </location>
</feature>
<dbReference type="NCBIfam" id="TIGR00797">
    <property type="entry name" value="matE"/>
    <property type="match status" value="1"/>
</dbReference>
<protein>
    <recommendedName>
        <fullName evidence="4">Probable multidrug resistance protein NorM</fullName>
    </recommendedName>
    <alternativeName>
        <fullName evidence="12">Multidrug-efflux transporter</fullName>
    </alternativeName>
</protein>
<dbReference type="GO" id="GO:0015297">
    <property type="term" value="F:antiporter activity"/>
    <property type="evidence" value="ECO:0007669"/>
    <property type="project" value="UniProtKB-KW"/>
</dbReference>
<evidence type="ECO:0000256" key="11">
    <source>
        <dbReference type="ARBA" id="ARBA00023136"/>
    </source>
</evidence>
<feature type="transmembrane region" description="Helical" evidence="13">
    <location>
        <begin position="346"/>
        <end position="369"/>
    </location>
</feature>
<dbReference type="CDD" id="cd13140">
    <property type="entry name" value="MATE_like_1"/>
    <property type="match status" value="1"/>
</dbReference>
<keyword evidence="11 13" id="KW-0472">Membrane</keyword>
<feature type="transmembrane region" description="Helical" evidence="13">
    <location>
        <begin position="318"/>
        <end position="340"/>
    </location>
</feature>
<sequence>MKKIDLTQGKVISVLMALALPIMGTSFLQFAYNIIDMIWVGGLGSNAVASVGSASFFVSLGYSVNSLVVIGVGIKVSHSLGKKEENESKRYINAGLFINVILGLLFALALILFGKAFIGFLNIDNLVVEKDAYSYLVLSAPTLFFTFFNLLYARILGSYGNTKEALKISVLGIIINIVLDPILIYIFKLGVSGAALGSLVANLVMFLVYRMRFKGSFNYNKKIGLDYKKVNEIIKLGTPMAFQRILFTLINIILARIIARFGSDAIAAQKIGLQIESLGYMVIGGFQGAIASFTGQNFGGKKFERIKEGYNAALKIGIIYSSILTVVFIFFNVPLIKIFIRDDATIIIASAYLQVIGFSQIFSTIEVISNGLFTGIGKPNIPATISVVFTALRIPMALLFTIFLGLNGIWLSIALSSMFKGIAAYLIYIVKVRKENKKC</sequence>
<dbReference type="Pfam" id="PF01554">
    <property type="entry name" value="MatE"/>
    <property type="match status" value="2"/>
</dbReference>
<feature type="transmembrane region" description="Helical" evidence="13">
    <location>
        <begin position="233"/>
        <end position="258"/>
    </location>
</feature>
<comment type="subcellular location">
    <subcellularLocation>
        <location evidence="2">Cell membrane</location>
        <topology evidence="2">Multi-pass membrane protein</topology>
    </subcellularLocation>
</comment>
<name>A0A2T0BBY5_9CLOT</name>
<proteinExistence type="inferred from homology"/>
<dbReference type="RefSeq" id="WP_106060504.1">
    <property type="nucleotide sequence ID" value="NZ_PVXQ01000031.1"/>
</dbReference>
<feature type="transmembrane region" description="Helical" evidence="13">
    <location>
        <begin position="165"/>
        <end position="187"/>
    </location>
</feature>
<dbReference type="InterPro" id="IPR050222">
    <property type="entry name" value="MATE_MdtK"/>
</dbReference>
<comment type="caution">
    <text evidence="14">The sequence shown here is derived from an EMBL/GenBank/DDBJ whole genome shotgun (WGS) entry which is preliminary data.</text>
</comment>
<dbReference type="Proteomes" id="UP000239471">
    <property type="component" value="Unassembled WGS sequence"/>
</dbReference>
<feature type="transmembrane region" description="Helical" evidence="13">
    <location>
        <begin position="91"/>
        <end position="113"/>
    </location>
</feature>
<accession>A0A2T0BBY5</accession>
<dbReference type="EMBL" id="PVXQ01000031">
    <property type="protein sequence ID" value="PRR81352.1"/>
    <property type="molecule type" value="Genomic_DNA"/>
</dbReference>
<organism evidence="14 15">
    <name type="scientific">Clostridium vincentii</name>
    <dbReference type="NCBI Taxonomy" id="52704"/>
    <lineage>
        <taxon>Bacteria</taxon>
        <taxon>Bacillati</taxon>
        <taxon>Bacillota</taxon>
        <taxon>Clostridia</taxon>
        <taxon>Eubacteriales</taxon>
        <taxon>Clostridiaceae</taxon>
        <taxon>Clostridium</taxon>
    </lineage>
</organism>
<evidence type="ECO:0000256" key="9">
    <source>
        <dbReference type="ARBA" id="ARBA00022989"/>
    </source>
</evidence>
<evidence type="ECO:0000256" key="1">
    <source>
        <dbReference type="ARBA" id="ARBA00003408"/>
    </source>
</evidence>
<feature type="transmembrane region" description="Helical" evidence="13">
    <location>
        <begin position="133"/>
        <end position="153"/>
    </location>
</feature>
<evidence type="ECO:0000256" key="13">
    <source>
        <dbReference type="SAM" id="Phobius"/>
    </source>
</evidence>
<evidence type="ECO:0000256" key="6">
    <source>
        <dbReference type="ARBA" id="ARBA00022449"/>
    </source>
</evidence>
<dbReference type="InterPro" id="IPR002528">
    <property type="entry name" value="MATE_fam"/>
</dbReference>
<evidence type="ECO:0000256" key="7">
    <source>
        <dbReference type="ARBA" id="ARBA00022475"/>
    </source>
</evidence>
<feature type="transmembrane region" description="Helical" evidence="13">
    <location>
        <begin position="278"/>
        <end position="298"/>
    </location>
</feature>
<dbReference type="GO" id="GO:0006811">
    <property type="term" value="P:monoatomic ion transport"/>
    <property type="evidence" value="ECO:0007669"/>
    <property type="project" value="UniProtKB-KW"/>
</dbReference>
<gene>
    <name evidence="14" type="primary">mepA_3</name>
    <name evidence="14" type="ORF">CLVI_25850</name>
</gene>
<keyword evidence="7" id="KW-1003">Cell membrane</keyword>
<dbReference type="GO" id="GO:0042910">
    <property type="term" value="F:xenobiotic transmembrane transporter activity"/>
    <property type="evidence" value="ECO:0007669"/>
    <property type="project" value="InterPro"/>
</dbReference>
<dbReference type="AlphaFoldDB" id="A0A2T0BBY5"/>
<feature type="transmembrane region" description="Helical" evidence="13">
    <location>
        <begin position="47"/>
        <end position="70"/>
    </location>
</feature>
<keyword evidence="10" id="KW-0406">Ion transport</keyword>
<evidence type="ECO:0000256" key="12">
    <source>
        <dbReference type="ARBA" id="ARBA00031636"/>
    </source>
</evidence>
<evidence type="ECO:0000256" key="5">
    <source>
        <dbReference type="ARBA" id="ARBA00022448"/>
    </source>
</evidence>
<evidence type="ECO:0000313" key="15">
    <source>
        <dbReference type="Proteomes" id="UP000239471"/>
    </source>
</evidence>
<dbReference type="PIRSF" id="PIRSF006603">
    <property type="entry name" value="DinF"/>
    <property type="match status" value="1"/>
</dbReference>
<dbReference type="OrthoDB" id="9776324at2"/>
<keyword evidence="9 13" id="KW-1133">Transmembrane helix</keyword>
<feature type="transmembrane region" description="Helical" evidence="13">
    <location>
        <begin position="381"/>
        <end position="403"/>
    </location>
</feature>
<evidence type="ECO:0000256" key="4">
    <source>
        <dbReference type="ARBA" id="ARBA00020268"/>
    </source>
</evidence>
<evidence type="ECO:0000313" key="14">
    <source>
        <dbReference type="EMBL" id="PRR81352.1"/>
    </source>
</evidence>
<dbReference type="PANTHER" id="PTHR43298">
    <property type="entry name" value="MULTIDRUG RESISTANCE PROTEIN NORM-RELATED"/>
    <property type="match status" value="1"/>
</dbReference>
<comment type="similarity">
    <text evidence="3">Belongs to the multi antimicrobial extrusion (MATE) (TC 2.A.66.1) family.</text>
</comment>
<keyword evidence="6" id="KW-0050">Antiport</keyword>
<keyword evidence="8 13" id="KW-0812">Transmembrane</keyword>
<comment type="function">
    <text evidence="1">Multidrug efflux pump.</text>
</comment>
<evidence type="ECO:0000256" key="3">
    <source>
        <dbReference type="ARBA" id="ARBA00010199"/>
    </source>
</evidence>
<keyword evidence="5" id="KW-0813">Transport</keyword>
<feature type="transmembrane region" description="Helical" evidence="13">
    <location>
        <begin position="193"/>
        <end position="212"/>
    </location>
</feature>
<dbReference type="GO" id="GO:0005886">
    <property type="term" value="C:plasma membrane"/>
    <property type="evidence" value="ECO:0007669"/>
    <property type="project" value="UniProtKB-SubCell"/>
</dbReference>
<evidence type="ECO:0000256" key="8">
    <source>
        <dbReference type="ARBA" id="ARBA00022692"/>
    </source>
</evidence>
<feature type="transmembrane region" description="Helical" evidence="13">
    <location>
        <begin position="12"/>
        <end position="35"/>
    </location>
</feature>